<gene>
    <name evidence="3" type="ORF">GCM10022204_24110</name>
</gene>
<dbReference type="Gene3D" id="1.10.10.10">
    <property type="entry name" value="Winged helix-like DNA-binding domain superfamily/Winged helix DNA-binding domain"/>
    <property type="match status" value="1"/>
</dbReference>
<comment type="caution">
    <text evidence="3">The sequence shown here is derived from an EMBL/GenBank/DDBJ whole genome shotgun (WGS) entry which is preliminary data.</text>
</comment>
<dbReference type="EMBL" id="BAAAYX010000009">
    <property type="protein sequence ID" value="GAA3705739.1"/>
    <property type="molecule type" value="Genomic_DNA"/>
</dbReference>
<reference evidence="4" key="1">
    <citation type="journal article" date="2019" name="Int. J. Syst. Evol. Microbiol.">
        <title>The Global Catalogue of Microorganisms (GCM) 10K type strain sequencing project: providing services to taxonomists for standard genome sequencing and annotation.</title>
        <authorList>
            <consortium name="The Broad Institute Genomics Platform"/>
            <consortium name="The Broad Institute Genome Sequencing Center for Infectious Disease"/>
            <person name="Wu L."/>
            <person name="Ma J."/>
        </authorList>
    </citation>
    <scope>NUCLEOTIDE SEQUENCE [LARGE SCALE GENOMIC DNA]</scope>
    <source>
        <strain evidence="4">JCM 16548</strain>
    </source>
</reference>
<keyword evidence="4" id="KW-1185">Reference proteome</keyword>
<evidence type="ECO:0000259" key="2">
    <source>
        <dbReference type="PROSITE" id="PS51674"/>
    </source>
</evidence>
<feature type="domain" description="4Fe-4S Wbl-type" evidence="2">
    <location>
        <begin position="62"/>
        <end position="135"/>
    </location>
</feature>
<protein>
    <recommendedName>
        <fullName evidence="2">4Fe-4S Wbl-type domain-containing protein</fullName>
    </recommendedName>
</protein>
<accession>A0ABP7DKM3</accession>
<evidence type="ECO:0000313" key="4">
    <source>
        <dbReference type="Proteomes" id="UP001500051"/>
    </source>
</evidence>
<feature type="region of interest" description="Disordered" evidence="1">
    <location>
        <begin position="197"/>
        <end position="224"/>
    </location>
</feature>
<dbReference type="PROSITE" id="PS51674">
    <property type="entry name" value="4FE4S_WBL"/>
    <property type="match status" value="1"/>
</dbReference>
<evidence type="ECO:0000313" key="3">
    <source>
        <dbReference type="EMBL" id="GAA3705739.1"/>
    </source>
</evidence>
<sequence>MEIAMTVVVDRPAVPVIDTSARATSARSGGAARPTAVSRLAACSPAGADGARPRRADGDRPACADVPEVFLDPALESEPTSSAPARVRRQYATLAAEATEVCASCPLISACLYRAVVDYDVAGFVAGTTARQRAEVRNRLGVEVEPEDFDSLAGVVGGQRTVDHDEVVRLRRTHPDESLERIARRLGCSLSTVKRHLRQERHEPSATRNRLASRPTETRVRRTTAEILAETSGNRRAAA</sequence>
<name>A0ABP7DKM3_9ACTN</name>
<dbReference type="Pfam" id="PF02467">
    <property type="entry name" value="Whib"/>
    <property type="match status" value="1"/>
</dbReference>
<dbReference type="Proteomes" id="UP001500051">
    <property type="component" value="Unassembled WGS sequence"/>
</dbReference>
<dbReference type="InterPro" id="IPR034768">
    <property type="entry name" value="4FE4S_WBL"/>
</dbReference>
<dbReference type="InterPro" id="IPR036388">
    <property type="entry name" value="WH-like_DNA-bd_sf"/>
</dbReference>
<organism evidence="3 4">
    <name type="scientific">Microlunatus aurantiacus</name>
    <dbReference type="NCBI Taxonomy" id="446786"/>
    <lineage>
        <taxon>Bacteria</taxon>
        <taxon>Bacillati</taxon>
        <taxon>Actinomycetota</taxon>
        <taxon>Actinomycetes</taxon>
        <taxon>Propionibacteriales</taxon>
        <taxon>Propionibacteriaceae</taxon>
        <taxon>Microlunatus</taxon>
    </lineage>
</organism>
<proteinExistence type="predicted"/>
<evidence type="ECO:0000256" key="1">
    <source>
        <dbReference type="SAM" id="MobiDB-lite"/>
    </source>
</evidence>